<keyword evidence="3" id="KW-1185">Reference proteome</keyword>
<protein>
    <submittedName>
        <fullName evidence="2">Uncharacterized protein</fullName>
    </submittedName>
</protein>
<organism evidence="2 3">
    <name type="scientific">Zalerion maritima</name>
    <dbReference type="NCBI Taxonomy" id="339359"/>
    <lineage>
        <taxon>Eukaryota</taxon>
        <taxon>Fungi</taxon>
        <taxon>Dikarya</taxon>
        <taxon>Ascomycota</taxon>
        <taxon>Pezizomycotina</taxon>
        <taxon>Sordariomycetes</taxon>
        <taxon>Lulworthiomycetidae</taxon>
        <taxon>Lulworthiales</taxon>
        <taxon>Lulworthiaceae</taxon>
        <taxon>Zalerion</taxon>
    </lineage>
</organism>
<feature type="region of interest" description="Disordered" evidence="1">
    <location>
        <begin position="119"/>
        <end position="149"/>
    </location>
</feature>
<dbReference type="Proteomes" id="UP001201980">
    <property type="component" value="Unassembled WGS sequence"/>
</dbReference>
<sequence>MMMSGEHAASTSTPAIQGATVTDGPFTEVQDLFNEIYDPANWVDASAPGKRLEQRIRETPIDDIIEAALLVQEKFCAVAGVWPRTLSSYMDEIAFPFLPTINLPLRGWDSTVRYSAPSPAVSAARGEEGRGGTTGPMVVDDPDTRPRRLDLRDVEKPQLEPCCYRIEIPSSPVATTACSSSSVSSHGAQLATAPSSLPSSSSLSDTNAKDANSLTPFQRAARAKSLHINRFFLPYILNNPEAHGVFATIPSWVALRSAPECERKIRISNMLRTLGSPFLGGGETGKEDVMRNIDENMVDWVNDEIIAPAFHAAMVGVQERMREWMHGGRMVEMVGAGDCGK</sequence>
<feature type="region of interest" description="Disordered" evidence="1">
    <location>
        <begin position="1"/>
        <end position="21"/>
    </location>
</feature>
<evidence type="ECO:0000256" key="1">
    <source>
        <dbReference type="SAM" id="MobiDB-lite"/>
    </source>
</evidence>
<feature type="region of interest" description="Disordered" evidence="1">
    <location>
        <begin position="189"/>
        <end position="209"/>
    </location>
</feature>
<accession>A0AAD5WU54</accession>
<evidence type="ECO:0000313" key="3">
    <source>
        <dbReference type="Proteomes" id="UP001201980"/>
    </source>
</evidence>
<reference evidence="2" key="1">
    <citation type="submission" date="2022-07" db="EMBL/GenBank/DDBJ databases">
        <title>Draft genome sequence of Zalerion maritima ATCC 34329, a (micro)plastics degrading marine fungus.</title>
        <authorList>
            <person name="Paco A."/>
            <person name="Goncalves M.F.M."/>
            <person name="Rocha-Santos T.A.P."/>
            <person name="Alves A."/>
        </authorList>
    </citation>
    <scope>NUCLEOTIDE SEQUENCE</scope>
    <source>
        <strain evidence="2">ATCC 34329</strain>
    </source>
</reference>
<proteinExistence type="predicted"/>
<name>A0AAD5WU54_9PEZI</name>
<evidence type="ECO:0000313" key="2">
    <source>
        <dbReference type="EMBL" id="KAJ2902663.1"/>
    </source>
</evidence>
<gene>
    <name evidence="2" type="ORF">MKZ38_000248</name>
</gene>
<dbReference type="AlphaFoldDB" id="A0AAD5WU54"/>
<dbReference type="EMBL" id="JAKWBI020000106">
    <property type="protein sequence ID" value="KAJ2902663.1"/>
    <property type="molecule type" value="Genomic_DNA"/>
</dbReference>
<comment type="caution">
    <text evidence="2">The sequence shown here is derived from an EMBL/GenBank/DDBJ whole genome shotgun (WGS) entry which is preliminary data.</text>
</comment>
<feature type="compositionally biased region" description="Low complexity" evidence="1">
    <location>
        <begin position="194"/>
        <end position="204"/>
    </location>
</feature>